<dbReference type="Pfam" id="PF19358">
    <property type="entry name" value="DUF5935"/>
    <property type="match status" value="1"/>
</dbReference>
<keyword evidence="9" id="KW-1185">Reference proteome</keyword>
<feature type="transmembrane region" description="Helical" evidence="5">
    <location>
        <begin position="241"/>
        <end position="259"/>
    </location>
</feature>
<comment type="subcellular location">
    <subcellularLocation>
        <location evidence="1">Membrane</location>
        <topology evidence="1">Multi-pass membrane protein</topology>
    </subcellularLocation>
</comment>
<keyword evidence="2 5" id="KW-0812">Transmembrane</keyword>
<dbReference type="eggNOG" id="COG3307">
    <property type="taxonomic scope" value="Bacteria"/>
</dbReference>
<dbReference type="Pfam" id="PF04932">
    <property type="entry name" value="Wzy_C"/>
    <property type="match status" value="1"/>
</dbReference>
<keyword evidence="3 5" id="KW-1133">Transmembrane helix</keyword>
<sequence length="448" mass="49600">MPLRDLMIAGLLAITLPMVFRHVYVGVLLWTWISMMAPHKLTYGFMHSAPIAAVVGLATLVGLLTTRDRVKFMFPPPLLFAALFLTWTCITTAFAFFPADSMGDLDRFFKIVLMVLVSAAVLHTREHIRLFIWVVVLSLGLYGVKGGIYTILTGGSGRVWGPPGGFIEGNNELALALIVTVPLMNFLRLTSPYKLVRQGLVAMMGLSIISAAGSQSRGAFLAMIAMAFVLWWRSPRKLPGAIVGVVGAFALLAFMPQSWHERMDTIQTYQDDGSAMGRIHAWQTAINVANDRVVGAGYAMYDPFVFAIYSPKDSDSKFDAGIARAAHSIYFQVLGEHGYIGLFLFLMVWLTGWRAAARLRKNSRDKPDIAWLFQLGGMTQVSLVGFAVGGAFLSLAYFDLPYNVVLAVVLAQRWRAERATLAEKPVEPLPVKVRPTFARRLIYWIRTA</sequence>
<dbReference type="EMBL" id="AM406670">
    <property type="protein sequence ID" value="CAL95883.1"/>
    <property type="molecule type" value="Genomic_DNA"/>
</dbReference>
<proteinExistence type="predicted"/>
<feature type="transmembrane region" description="Helical" evidence="5">
    <location>
        <begin position="105"/>
        <end position="123"/>
    </location>
</feature>
<feature type="transmembrane region" description="Helical" evidence="5">
    <location>
        <begin position="78"/>
        <end position="99"/>
    </location>
</feature>
<dbReference type="Proteomes" id="UP000002588">
    <property type="component" value="Chromosome"/>
</dbReference>
<dbReference type="InterPro" id="IPR017528">
    <property type="entry name" value="CHP03097O-antigen_lig-rel"/>
</dbReference>
<reference evidence="8 9" key="1">
    <citation type="journal article" date="2006" name="Nat. Biotechnol.">
        <title>Complete genome of the mutualistic, N2-fixing grass endophyte Azoarcus sp. strain BH72.</title>
        <authorList>
            <person name="Krause A."/>
            <person name="Ramakumar A."/>
            <person name="Bartels D."/>
            <person name="Battistoni F."/>
            <person name="Bekel T."/>
            <person name="Boch J."/>
            <person name="Boehm M."/>
            <person name="Friedrich F."/>
            <person name="Hurek T."/>
            <person name="Krause L."/>
            <person name="Linke B."/>
            <person name="McHardy A.C."/>
            <person name="Sarkar A."/>
            <person name="Schneiker S."/>
            <person name="Syed A.A."/>
            <person name="Thauer R."/>
            <person name="Vorhoelter F.-J."/>
            <person name="Weidner S."/>
            <person name="Puehler A."/>
            <person name="Reinhold-Hurek B."/>
            <person name="Kaiser O."/>
            <person name="Goesmann A."/>
        </authorList>
    </citation>
    <scope>NUCLEOTIDE SEQUENCE [LARGE SCALE GENOMIC DNA]</scope>
    <source>
        <strain evidence="8 9">BH72</strain>
    </source>
</reference>
<dbReference type="STRING" id="62928.azo3267"/>
<evidence type="ECO:0000256" key="1">
    <source>
        <dbReference type="ARBA" id="ARBA00004141"/>
    </source>
</evidence>
<name>A1KAM7_AZOSB</name>
<feature type="transmembrane region" description="Helical" evidence="5">
    <location>
        <begin position="218"/>
        <end position="234"/>
    </location>
</feature>
<accession>A1KAM7</accession>
<dbReference type="PANTHER" id="PTHR37422:SF13">
    <property type="entry name" value="LIPOPOLYSACCHARIDE BIOSYNTHESIS PROTEIN PA4999-RELATED"/>
    <property type="match status" value="1"/>
</dbReference>
<dbReference type="HOGENOM" id="CLU_052176_0_0_4"/>
<feature type="transmembrane region" description="Helical" evidence="5">
    <location>
        <begin position="45"/>
        <end position="66"/>
    </location>
</feature>
<dbReference type="KEGG" id="azo:azo3267"/>
<dbReference type="InterPro" id="IPR051533">
    <property type="entry name" value="WaaL-like"/>
</dbReference>
<protein>
    <submittedName>
        <fullName evidence="8">Conserved hypothetical membrane protein</fullName>
    </submittedName>
</protein>
<dbReference type="InterPro" id="IPR007016">
    <property type="entry name" value="O-antigen_ligase-rel_domated"/>
</dbReference>
<dbReference type="AlphaFoldDB" id="A1KAM7"/>
<evidence type="ECO:0000256" key="2">
    <source>
        <dbReference type="ARBA" id="ARBA00022692"/>
    </source>
</evidence>
<feature type="transmembrane region" description="Helical" evidence="5">
    <location>
        <begin position="369"/>
        <end position="398"/>
    </location>
</feature>
<evidence type="ECO:0000313" key="9">
    <source>
        <dbReference type="Proteomes" id="UP000002588"/>
    </source>
</evidence>
<evidence type="ECO:0000313" key="8">
    <source>
        <dbReference type="EMBL" id="CAL95883.1"/>
    </source>
</evidence>
<feature type="domain" description="O-antigen ligase-related" evidence="6">
    <location>
        <begin position="203"/>
        <end position="346"/>
    </location>
</feature>
<dbReference type="InterPro" id="IPR045979">
    <property type="entry name" value="DUF5935"/>
</dbReference>
<evidence type="ECO:0000256" key="4">
    <source>
        <dbReference type="ARBA" id="ARBA00023136"/>
    </source>
</evidence>
<organism evidence="8 9">
    <name type="scientific">Azoarcus sp. (strain BH72)</name>
    <dbReference type="NCBI Taxonomy" id="418699"/>
    <lineage>
        <taxon>Bacteria</taxon>
        <taxon>Pseudomonadati</taxon>
        <taxon>Pseudomonadota</taxon>
        <taxon>Betaproteobacteria</taxon>
        <taxon>Rhodocyclales</taxon>
        <taxon>Zoogloeaceae</taxon>
        <taxon>Azoarcus</taxon>
    </lineage>
</organism>
<feature type="transmembrane region" description="Helical" evidence="5">
    <location>
        <begin position="130"/>
        <end position="152"/>
    </location>
</feature>
<feature type="transmembrane region" description="Helical" evidence="5">
    <location>
        <begin position="338"/>
        <end position="357"/>
    </location>
</feature>
<evidence type="ECO:0000259" key="6">
    <source>
        <dbReference type="Pfam" id="PF04932"/>
    </source>
</evidence>
<dbReference type="PANTHER" id="PTHR37422">
    <property type="entry name" value="TEICHURONIC ACID BIOSYNTHESIS PROTEIN TUAE"/>
    <property type="match status" value="1"/>
</dbReference>
<keyword evidence="4 5" id="KW-0472">Membrane</keyword>
<evidence type="ECO:0000256" key="3">
    <source>
        <dbReference type="ARBA" id="ARBA00022989"/>
    </source>
</evidence>
<dbReference type="GO" id="GO:0016020">
    <property type="term" value="C:membrane"/>
    <property type="evidence" value="ECO:0007669"/>
    <property type="project" value="UniProtKB-SubCell"/>
</dbReference>
<evidence type="ECO:0000259" key="7">
    <source>
        <dbReference type="Pfam" id="PF19358"/>
    </source>
</evidence>
<dbReference type="NCBIfam" id="TIGR03097">
    <property type="entry name" value="PEP_O_lig_1"/>
    <property type="match status" value="1"/>
</dbReference>
<evidence type="ECO:0000256" key="5">
    <source>
        <dbReference type="SAM" id="Phobius"/>
    </source>
</evidence>
<dbReference type="RefSeq" id="WP_011766990.1">
    <property type="nucleotide sequence ID" value="NC_008702.1"/>
</dbReference>
<gene>
    <name evidence="8" type="ordered locus">azo3267</name>
</gene>
<feature type="domain" description="DUF5935" evidence="7">
    <location>
        <begin position="3"/>
        <end position="187"/>
    </location>
</feature>